<proteinExistence type="predicted"/>
<dbReference type="EMBL" id="CM055106">
    <property type="protein sequence ID" value="KAJ7528389.1"/>
    <property type="molecule type" value="Genomic_DNA"/>
</dbReference>
<organism evidence="1 2">
    <name type="scientific">Diphasiastrum complanatum</name>
    <name type="common">Issler's clubmoss</name>
    <name type="synonym">Lycopodium complanatum</name>
    <dbReference type="NCBI Taxonomy" id="34168"/>
    <lineage>
        <taxon>Eukaryota</taxon>
        <taxon>Viridiplantae</taxon>
        <taxon>Streptophyta</taxon>
        <taxon>Embryophyta</taxon>
        <taxon>Tracheophyta</taxon>
        <taxon>Lycopodiopsida</taxon>
        <taxon>Lycopodiales</taxon>
        <taxon>Lycopodiaceae</taxon>
        <taxon>Lycopodioideae</taxon>
        <taxon>Diphasiastrum</taxon>
    </lineage>
</organism>
<dbReference type="Proteomes" id="UP001162992">
    <property type="component" value="Chromosome 15"/>
</dbReference>
<evidence type="ECO:0000313" key="1">
    <source>
        <dbReference type="EMBL" id="KAJ7528389.1"/>
    </source>
</evidence>
<evidence type="ECO:0000313" key="2">
    <source>
        <dbReference type="Proteomes" id="UP001162992"/>
    </source>
</evidence>
<name>A0ACC2BF55_DIPCM</name>
<comment type="caution">
    <text evidence="1">The sequence shown here is derived from an EMBL/GenBank/DDBJ whole genome shotgun (WGS) entry which is preliminary data.</text>
</comment>
<reference evidence="2" key="1">
    <citation type="journal article" date="2024" name="Proc. Natl. Acad. Sci. U.S.A.">
        <title>Extraordinary preservation of gene collinearity over three hundred million years revealed in homosporous lycophytes.</title>
        <authorList>
            <person name="Li C."/>
            <person name="Wickell D."/>
            <person name="Kuo L.Y."/>
            <person name="Chen X."/>
            <person name="Nie B."/>
            <person name="Liao X."/>
            <person name="Peng D."/>
            <person name="Ji J."/>
            <person name="Jenkins J."/>
            <person name="Williams M."/>
            <person name="Shu S."/>
            <person name="Plott C."/>
            <person name="Barry K."/>
            <person name="Rajasekar S."/>
            <person name="Grimwood J."/>
            <person name="Han X."/>
            <person name="Sun S."/>
            <person name="Hou Z."/>
            <person name="He W."/>
            <person name="Dai G."/>
            <person name="Sun C."/>
            <person name="Schmutz J."/>
            <person name="Leebens-Mack J.H."/>
            <person name="Li F.W."/>
            <person name="Wang L."/>
        </authorList>
    </citation>
    <scope>NUCLEOTIDE SEQUENCE [LARGE SCALE GENOMIC DNA]</scope>
    <source>
        <strain evidence="2">cv. PW_Plant_1</strain>
    </source>
</reference>
<accession>A0ACC2BF55</accession>
<sequence length="554" mass="60128">MIRKSISPSLLTDSNAILDSKSGYDSITGVYHSKYPSINLPANPFLDIVTHIFYVNRSIRKALVDASTGRSLTYADLHGHVRAAAAGLSQIGIGHGDVVMILAPNSMEYVLTMFAIMLAGAVVTTVNPIYTVAEVANQVKDSNPKLIVTIQELVEKVVSFQLPLLLLGADQTSPTISTALPTFFISHLLASDPSKVATNQIRQSDTAALLYSSGTTGLSKGVAISHRNLIATTLQVGGQAPDGNETYLFAVPPYHIYGFSPLTCGMLRKGHTLVIMPQFDFEQMLVTIQRYRVTMLPAVPPIVNSIIKSPIVSKYDLTSLKHVGSGGAPLSKEVSEAFVERYPCVTLGQGYGLTETCATGTMPDLEDTHHMGSVGLLSANLKAKVVDVENGKCMPPNAKGELWLHGPSIASGYLNNQAATSSSFDIEGWFHTGDLVYFDEDGYLYVIDRIKELIKYKAFQVAPAELEAILLQHSEIKDVAIIGYPDKDAGEIPMAFIVRSEKSALSEDMIKAYVAHQVAPYKKIRRVAFINEIPRSSTGKILRRELANLSTARL</sequence>
<gene>
    <name evidence="1" type="ORF">O6H91_15G001800</name>
</gene>
<keyword evidence="2" id="KW-1185">Reference proteome</keyword>
<protein>
    <submittedName>
        <fullName evidence="1">Uncharacterized protein</fullName>
    </submittedName>
</protein>